<evidence type="ECO:0000256" key="3">
    <source>
        <dbReference type="ARBA" id="ARBA00022989"/>
    </source>
</evidence>
<name>A0A0G3W7P0_9CLOT</name>
<feature type="transmembrane region" description="Helical" evidence="5">
    <location>
        <begin position="224"/>
        <end position="245"/>
    </location>
</feature>
<dbReference type="CDD" id="cd16914">
    <property type="entry name" value="EcfT"/>
    <property type="match status" value="1"/>
</dbReference>
<keyword evidence="3 5" id="KW-1133">Transmembrane helix</keyword>
<dbReference type="GO" id="GO:0005886">
    <property type="term" value="C:plasma membrane"/>
    <property type="evidence" value="ECO:0007669"/>
    <property type="project" value="UniProtKB-ARBA"/>
</dbReference>
<evidence type="ECO:0000256" key="5">
    <source>
        <dbReference type="SAM" id="Phobius"/>
    </source>
</evidence>
<dbReference type="PANTHER" id="PTHR33514">
    <property type="entry name" value="PROTEIN ABCI12, CHLOROPLASTIC"/>
    <property type="match status" value="1"/>
</dbReference>
<dbReference type="Pfam" id="PF02361">
    <property type="entry name" value="CbiQ"/>
    <property type="match status" value="1"/>
</dbReference>
<sequence>MRIPEKALDPRVKVIMVLSLSSLAVLIKNIYILAGILLISILLSVIFNSPILSVLKKLKRILWIFIFLVFIQSLFHPHGSSLIHIGSITLITREGMIKGIQLILRMLIIISSATIMATNNSREVVQGLVQWKVPYEIAFMVSIAIRFLPTFTEEIKDVVTAIQLRGIELEKIPWRKRIKIYSYVLMPIVANSLIKARKLSTAMEMKGFGIYNKRTSYHLLKMRWIDYAVILLTITTFTVILRLNYL</sequence>
<evidence type="ECO:0000256" key="4">
    <source>
        <dbReference type="ARBA" id="ARBA00023136"/>
    </source>
</evidence>
<dbReference type="AlphaFoldDB" id="A0A0G3W7P0"/>
<keyword evidence="2 5" id="KW-0812">Transmembrane</keyword>
<gene>
    <name evidence="6" type="primary">cbiQ2</name>
    <name evidence="6" type="ORF">CACET_c08650</name>
</gene>
<accession>A0A0G3W7P0</accession>
<dbReference type="EMBL" id="CP009687">
    <property type="protein sequence ID" value="AKL94373.1"/>
    <property type="molecule type" value="Genomic_DNA"/>
</dbReference>
<dbReference type="InterPro" id="IPR003339">
    <property type="entry name" value="ABC/ECF_trnsptr_transmembrane"/>
</dbReference>
<dbReference type="PATRIC" id="fig|84022.6.peg.882"/>
<reference evidence="6 7" key="1">
    <citation type="submission" date="2014-10" db="EMBL/GenBank/DDBJ databases">
        <title>Genome sequence of Clostridium aceticum DSM 1496.</title>
        <authorList>
            <person name="Poehlein A."/>
            <person name="Schiel-Bengelsdorf B."/>
            <person name="Gottschalk G."/>
            <person name="Duerre P."/>
            <person name="Daniel R."/>
        </authorList>
    </citation>
    <scope>NUCLEOTIDE SEQUENCE [LARGE SCALE GENOMIC DNA]</scope>
    <source>
        <strain evidence="6 7">DSM 1496</strain>
    </source>
</reference>
<dbReference type="PANTHER" id="PTHR33514:SF13">
    <property type="entry name" value="PROTEIN ABCI12, CHLOROPLASTIC"/>
    <property type="match status" value="1"/>
</dbReference>
<evidence type="ECO:0000256" key="1">
    <source>
        <dbReference type="ARBA" id="ARBA00004141"/>
    </source>
</evidence>
<keyword evidence="7" id="KW-1185">Reference proteome</keyword>
<organism evidence="6 7">
    <name type="scientific">Clostridium aceticum</name>
    <dbReference type="NCBI Taxonomy" id="84022"/>
    <lineage>
        <taxon>Bacteria</taxon>
        <taxon>Bacillati</taxon>
        <taxon>Bacillota</taxon>
        <taxon>Clostridia</taxon>
        <taxon>Eubacteriales</taxon>
        <taxon>Clostridiaceae</taxon>
        <taxon>Clostridium</taxon>
    </lineage>
</organism>
<evidence type="ECO:0000313" key="6">
    <source>
        <dbReference type="EMBL" id="AKL94373.1"/>
    </source>
</evidence>
<evidence type="ECO:0000256" key="2">
    <source>
        <dbReference type="ARBA" id="ARBA00022692"/>
    </source>
</evidence>
<evidence type="ECO:0000313" key="7">
    <source>
        <dbReference type="Proteomes" id="UP000035704"/>
    </source>
</evidence>
<protein>
    <submittedName>
        <fullName evidence="6">Cobalt ABC transport system permease protein CbiQ</fullName>
    </submittedName>
</protein>
<dbReference type="Proteomes" id="UP000035704">
    <property type="component" value="Chromosome"/>
</dbReference>
<feature type="transmembrane region" description="Helical" evidence="5">
    <location>
        <begin position="62"/>
        <end position="79"/>
    </location>
</feature>
<keyword evidence="4 5" id="KW-0472">Membrane</keyword>
<dbReference type="KEGG" id="cace:CACET_c08650"/>
<proteinExistence type="predicted"/>
<dbReference type="RefSeq" id="WP_201774900.1">
    <property type="nucleotide sequence ID" value="NZ_CP009687.1"/>
</dbReference>
<dbReference type="STRING" id="84022.CACET_c08650"/>
<comment type="subcellular location">
    <subcellularLocation>
        <location evidence="1">Membrane</location>
        <topology evidence="1">Multi-pass membrane protein</topology>
    </subcellularLocation>
</comment>